<organism evidence="2 3">
    <name type="scientific">Liquorilactobacillus capillatus DSM 19910</name>
    <dbReference type="NCBI Taxonomy" id="1423731"/>
    <lineage>
        <taxon>Bacteria</taxon>
        <taxon>Bacillati</taxon>
        <taxon>Bacillota</taxon>
        <taxon>Bacilli</taxon>
        <taxon>Lactobacillales</taxon>
        <taxon>Lactobacillaceae</taxon>
        <taxon>Liquorilactobacillus</taxon>
    </lineage>
</organism>
<accession>A0A0R1M409</accession>
<gene>
    <name evidence="2" type="ORF">FC81_GL000606</name>
</gene>
<evidence type="ECO:0000313" key="2">
    <source>
        <dbReference type="EMBL" id="KRL02718.1"/>
    </source>
</evidence>
<sequence>MKWKNRGKLAAFSLIEMVVVLALSTFVLLLTIKPLDNSISNLQEKIFWQSFKQTWTREIISSAKFNKVYTIEFKHDRVIFNERNNIKVIVKLPRTLSIRRYELIKVNDTGSISGRTIIVDSSLQGKPYYILVQLGWGKYHVTQ</sequence>
<proteinExistence type="predicted"/>
<keyword evidence="1" id="KW-0812">Transmembrane</keyword>
<keyword evidence="1" id="KW-1133">Transmembrane helix</keyword>
<name>A0A0R1M409_9LACO</name>
<reference evidence="2 3" key="1">
    <citation type="journal article" date="2015" name="Genome Announc.">
        <title>Expanding the biotechnology potential of lactobacilli through comparative genomics of 213 strains and associated genera.</title>
        <authorList>
            <person name="Sun Z."/>
            <person name="Harris H.M."/>
            <person name="McCann A."/>
            <person name="Guo C."/>
            <person name="Argimon S."/>
            <person name="Zhang W."/>
            <person name="Yang X."/>
            <person name="Jeffery I.B."/>
            <person name="Cooney J.C."/>
            <person name="Kagawa T.F."/>
            <person name="Liu W."/>
            <person name="Song Y."/>
            <person name="Salvetti E."/>
            <person name="Wrobel A."/>
            <person name="Rasinkangas P."/>
            <person name="Parkhill J."/>
            <person name="Rea M.C."/>
            <person name="O'Sullivan O."/>
            <person name="Ritari J."/>
            <person name="Douillard F.P."/>
            <person name="Paul Ross R."/>
            <person name="Yang R."/>
            <person name="Briner A.E."/>
            <person name="Felis G.E."/>
            <person name="de Vos W.M."/>
            <person name="Barrangou R."/>
            <person name="Klaenhammer T.R."/>
            <person name="Caufield P.W."/>
            <person name="Cui Y."/>
            <person name="Zhang H."/>
            <person name="O'Toole P.W."/>
        </authorList>
    </citation>
    <scope>NUCLEOTIDE SEQUENCE [LARGE SCALE GENOMIC DNA]</scope>
    <source>
        <strain evidence="2 3">DSM 19910</strain>
    </source>
</reference>
<feature type="transmembrane region" description="Helical" evidence="1">
    <location>
        <begin position="12"/>
        <end position="32"/>
    </location>
</feature>
<dbReference type="EMBL" id="AZEF01000010">
    <property type="protein sequence ID" value="KRL02718.1"/>
    <property type="molecule type" value="Genomic_DNA"/>
</dbReference>
<dbReference type="OrthoDB" id="2249439at2"/>
<protein>
    <submittedName>
        <fullName evidence="2">Uncharacterized protein</fullName>
    </submittedName>
</protein>
<comment type="caution">
    <text evidence="2">The sequence shown here is derived from an EMBL/GenBank/DDBJ whole genome shotgun (WGS) entry which is preliminary data.</text>
</comment>
<evidence type="ECO:0000256" key="1">
    <source>
        <dbReference type="SAM" id="Phobius"/>
    </source>
</evidence>
<dbReference type="RefSeq" id="WP_057742730.1">
    <property type="nucleotide sequence ID" value="NZ_AZEF01000010.1"/>
</dbReference>
<dbReference type="AlphaFoldDB" id="A0A0R1M409"/>
<keyword evidence="3" id="KW-1185">Reference proteome</keyword>
<keyword evidence="1" id="KW-0472">Membrane</keyword>
<dbReference type="PATRIC" id="fig|1423731.3.peg.621"/>
<evidence type="ECO:0000313" key="3">
    <source>
        <dbReference type="Proteomes" id="UP000051621"/>
    </source>
</evidence>
<dbReference type="Proteomes" id="UP000051621">
    <property type="component" value="Unassembled WGS sequence"/>
</dbReference>
<dbReference type="STRING" id="1423731.FC81_GL000606"/>